<evidence type="ECO:0000313" key="3">
    <source>
        <dbReference type="Proteomes" id="UP000473574"/>
    </source>
</evidence>
<sequence>MNDLYTRLLEDALAGGASGTVIAIVGTYFLRKFIATEVGKAVSKGADVVRRGLEITKDGEITEAELRG</sequence>
<keyword evidence="1" id="KW-0472">Membrane</keyword>
<keyword evidence="1" id="KW-0812">Transmembrane</keyword>
<keyword evidence="1" id="KW-1133">Transmembrane helix</keyword>
<organism evidence="2 3">
    <name type="scientific">Adonisia turfae CCMR0082</name>
    <dbReference type="NCBI Taxonomy" id="2304604"/>
    <lineage>
        <taxon>Bacteria</taxon>
        <taxon>Bacillati</taxon>
        <taxon>Cyanobacteriota</taxon>
        <taxon>Adonisia</taxon>
        <taxon>Adonisia turfae</taxon>
    </lineage>
</organism>
<protein>
    <submittedName>
        <fullName evidence="2">Uncharacterized protein</fullName>
    </submittedName>
</protein>
<reference evidence="2 3" key="1">
    <citation type="journal article" date="2020" name="Microb. Ecol.">
        <title>Ecogenomics of the Marine Benthic Filamentous Cyanobacterium Adonisia.</title>
        <authorList>
            <person name="Walter J.M."/>
            <person name="Coutinho F.H."/>
            <person name="Leomil L."/>
            <person name="Hargreaves P.I."/>
            <person name="Campeao M.E."/>
            <person name="Vieira V.V."/>
            <person name="Silva B.S."/>
            <person name="Fistarol G.O."/>
            <person name="Salomon P.S."/>
            <person name="Sawabe T."/>
            <person name="Mino S."/>
            <person name="Hosokawa M."/>
            <person name="Miyashita H."/>
            <person name="Maruyama F."/>
            <person name="van Verk M.C."/>
            <person name="Dutilh B.E."/>
            <person name="Thompson C.C."/>
            <person name="Thompson F.L."/>
        </authorList>
    </citation>
    <scope>NUCLEOTIDE SEQUENCE [LARGE SCALE GENOMIC DNA]</scope>
    <source>
        <strain evidence="2 3">CCMR0082</strain>
    </source>
</reference>
<name>A0A6M0S1L6_9CYAN</name>
<dbReference type="Proteomes" id="UP000473574">
    <property type="component" value="Unassembled WGS sequence"/>
</dbReference>
<dbReference type="RefSeq" id="WP_163660574.1">
    <property type="nucleotide sequence ID" value="NZ_QZCE01000001.1"/>
</dbReference>
<evidence type="ECO:0000256" key="1">
    <source>
        <dbReference type="SAM" id="Phobius"/>
    </source>
</evidence>
<gene>
    <name evidence="2" type="ORF">D0962_05660</name>
</gene>
<comment type="caution">
    <text evidence="2">The sequence shown here is derived from an EMBL/GenBank/DDBJ whole genome shotgun (WGS) entry which is preliminary data.</text>
</comment>
<feature type="transmembrane region" description="Helical" evidence="1">
    <location>
        <begin position="12"/>
        <end position="30"/>
    </location>
</feature>
<dbReference type="EMBL" id="QZCE01000001">
    <property type="protein sequence ID" value="NEZ62266.1"/>
    <property type="molecule type" value="Genomic_DNA"/>
</dbReference>
<accession>A0A6M0S1L6</accession>
<proteinExistence type="predicted"/>
<evidence type="ECO:0000313" key="2">
    <source>
        <dbReference type="EMBL" id="NEZ62266.1"/>
    </source>
</evidence>
<dbReference type="AlphaFoldDB" id="A0A6M0S1L6"/>